<feature type="domain" description="RsbT co-antagonist protein RsbRD N-terminal" evidence="2">
    <location>
        <begin position="13"/>
        <end position="138"/>
    </location>
</feature>
<sequence>MSDLLRQLRSRAPANARRVVDLCVEELPEYAAAARDSREHQEMLDFAVFTRTRTVELGAEDSPLTTDDLAVVESMGRRRGEEGMSFETVRRLLTLHTTATLREIGEASGPRDLDAGMRLLGWLGPQVAAAQRAYTLGYTTGARRHLPVVARVRQFAELALKDDPGAPAFADSCGLRLPERYLVTVVRTAIPPAIPDDLVHAAWDRHGIPATWREPDEFIALVPADRRQAANALIREVAEIAGQPCSVGAATGPSGTLGETLSLAERISRVTPAEQSPDHLYTVTDTLLELSAAELPEIGRWLHDLARLIAGGPDLVGTLSAFYRNDMSRSRTAASLNIHPRTLDFRLRRTRELTGIDPATTHGIRVLSTVVSRAVAGM</sequence>
<accession>A0A229SFL5</accession>
<dbReference type="InterPro" id="IPR051448">
    <property type="entry name" value="CdaR-like_regulators"/>
</dbReference>
<dbReference type="RefSeq" id="WP_093933062.1">
    <property type="nucleotide sequence ID" value="NZ_NMQT01000022.1"/>
</dbReference>
<proteinExistence type="predicted"/>
<keyword evidence="4" id="KW-1185">Reference proteome</keyword>
<dbReference type="OrthoDB" id="4571023at2"/>
<name>A0A229SFL5_9PSEU</name>
<dbReference type="EMBL" id="NMQT01000022">
    <property type="protein sequence ID" value="OXM57620.1"/>
    <property type="molecule type" value="Genomic_DNA"/>
</dbReference>
<feature type="domain" description="PucR C-terminal helix-turn-helix" evidence="1">
    <location>
        <begin position="315"/>
        <end position="362"/>
    </location>
</feature>
<comment type="caution">
    <text evidence="3">The sequence shown here is derived from an EMBL/GenBank/DDBJ whole genome shotgun (WGS) entry which is preliminary data.</text>
</comment>
<dbReference type="InterPro" id="IPR025736">
    <property type="entry name" value="PucR_C-HTH_dom"/>
</dbReference>
<dbReference type="Pfam" id="PF14361">
    <property type="entry name" value="RsbRD_N"/>
    <property type="match status" value="1"/>
</dbReference>
<evidence type="ECO:0000259" key="1">
    <source>
        <dbReference type="Pfam" id="PF13556"/>
    </source>
</evidence>
<dbReference type="InterPro" id="IPR025751">
    <property type="entry name" value="RsbRD_N_dom"/>
</dbReference>
<evidence type="ECO:0000259" key="2">
    <source>
        <dbReference type="Pfam" id="PF14361"/>
    </source>
</evidence>
<gene>
    <name evidence="3" type="ORF">CFP71_07335</name>
</gene>
<protein>
    <submittedName>
        <fullName evidence="3">Uncharacterized protein</fullName>
    </submittedName>
</protein>
<evidence type="ECO:0000313" key="4">
    <source>
        <dbReference type="Proteomes" id="UP000215223"/>
    </source>
</evidence>
<dbReference type="InterPro" id="IPR042070">
    <property type="entry name" value="PucR_C-HTH_sf"/>
</dbReference>
<dbReference type="PANTHER" id="PTHR33744">
    <property type="entry name" value="CARBOHYDRATE DIACID REGULATOR"/>
    <property type="match status" value="1"/>
</dbReference>
<dbReference type="Pfam" id="PF13556">
    <property type="entry name" value="HTH_30"/>
    <property type="match status" value="1"/>
</dbReference>
<dbReference type="Proteomes" id="UP000215223">
    <property type="component" value="Unassembled WGS sequence"/>
</dbReference>
<organism evidence="3 4">
    <name type="scientific">Amycolatopsis thailandensis</name>
    <dbReference type="NCBI Taxonomy" id="589330"/>
    <lineage>
        <taxon>Bacteria</taxon>
        <taxon>Bacillati</taxon>
        <taxon>Actinomycetota</taxon>
        <taxon>Actinomycetes</taxon>
        <taxon>Pseudonocardiales</taxon>
        <taxon>Pseudonocardiaceae</taxon>
        <taxon>Amycolatopsis</taxon>
    </lineage>
</organism>
<reference evidence="3 4" key="1">
    <citation type="submission" date="2017-07" db="EMBL/GenBank/DDBJ databases">
        <title>Amycolatopsis thailandensis Genome sequencing and assembly.</title>
        <authorList>
            <person name="Kaur N."/>
            <person name="Mayilraj S."/>
        </authorList>
    </citation>
    <scope>NUCLEOTIDE SEQUENCE [LARGE SCALE GENOMIC DNA]</scope>
    <source>
        <strain evidence="3 4">JCM 16380</strain>
    </source>
</reference>
<evidence type="ECO:0000313" key="3">
    <source>
        <dbReference type="EMBL" id="OXM57620.1"/>
    </source>
</evidence>
<dbReference type="AlphaFoldDB" id="A0A229SFL5"/>
<dbReference type="Gene3D" id="1.10.10.2840">
    <property type="entry name" value="PucR C-terminal helix-turn-helix domain"/>
    <property type="match status" value="1"/>
</dbReference>